<sequence>MSVLPPLSLYIHVPWCVRKCPYCDFNSHESQGDIPEADYISALIEDLKQDLHWVQGREIQSIFFGGGTPSLLSAKAYDTLFDGLTRHLSFSENIEITLEANPGTFEAEKFNGYRRAGINRLSMGIQSFDPEQLKKLGRIHDKEQALRAIDMARDAGFDNFNLDLMHGLPDQTPEQALLDLDTALAFHPPHLSWYQLTIEPNTDFYKRPPVLPEDDILWDIQEQGQARLAEAGLKQYEISAYARPGRQARHNINYWRFGDYLGIGAGAHGKITIAGPEGHRVLRSQKARLPKRYLDQTRQFLSATDIIASDDIAFECMMNALRLHSGISITDFEQRTGVTLDSLSKPMQKAESLGLIERAQVNNQDYIRASERGKQYLNELLSLFLTD</sequence>
<evidence type="ECO:0000313" key="12">
    <source>
        <dbReference type="EMBL" id="GAA6144707.1"/>
    </source>
</evidence>
<dbReference type="EMBL" id="BAABWH010000002">
    <property type="protein sequence ID" value="GAA6144707.1"/>
    <property type="molecule type" value="Genomic_DNA"/>
</dbReference>
<evidence type="ECO:0000256" key="4">
    <source>
        <dbReference type="ARBA" id="ARBA00022617"/>
    </source>
</evidence>
<dbReference type="RefSeq" id="WP_353293650.1">
    <property type="nucleotide sequence ID" value="NZ_BAABWH010000002.1"/>
</dbReference>
<protein>
    <recommendedName>
        <fullName evidence="3 10">Heme chaperone HemW</fullName>
    </recommendedName>
</protein>
<organism evidence="12 13">
    <name type="scientific">Thalassolituus maritimus</name>
    <dbReference type="NCBI Taxonomy" id="484498"/>
    <lineage>
        <taxon>Bacteria</taxon>
        <taxon>Pseudomonadati</taxon>
        <taxon>Pseudomonadota</taxon>
        <taxon>Gammaproteobacteria</taxon>
        <taxon>Oceanospirillales</taxon>
        <taxon>Oceanospirillaceae</taxon>
        <taxon>Thalassolituus</taxon>
    </lineage>
</organism>
<evidence type="ECO:0000259" key="11">
    <source>
        <dbReference type="PROSITE" id="PS51918"/>
    </source>
</evidence>
<dbReference type="PANTHER" id="PTHR13932:SF5">
    <property type="entry name" value="RADICAL S-ADENOSYL METHIONINE DOMAIN-CONTAINING PROTEIN 1, MITOCHONDRIAL"/>
    <property type="match status" value="1"/>
</dbReference>
<evidence type="ECO:0000313" key="13">
    <source>
        <dbReference type="Proteomes" id="UP001481413"/>
    </source>
</evidence>
<dbReference type="Gene3D" id="3.20.20.70">
    <property type="entry name" value="Aldolase class I"/>
    <property type="match status" value="1"/>
</dbReference>
<dbReference type="SUPFAM" id="SSF102114">
    <property type="entry name" value="Radical SAM enzymes"/>
    <property type="match status" value="1"/>
</dbReference>
<dbReference type="SMART" id="SM00729">
    <property type="entry name" value="Elp3"/>
    <property type="match status" value="1"/>
</dbReference>
<dbReference type="PROSITE" id="PS51918">
    <property type="entry name" value="RADICAL_SAM"/>
    <property type="match status" value="1"/>
</dbReference>
<keyword evidence="8 10" id="KW-0411">Iron-sulfur</keyword>
<dbReference type="PANTHER" id="PTHR13932">
    <property type="entry name" value="COPROPORPHYRINIGEN III OXIDASE"/>
    <property type="match status" value="1"/>
</dbReference>
<dbReference type="Pfam" id="PF04055">
    <property type="entry name" value="Radical_SAM"/>
    <property type="match status" value="1"/>
</dbReference>
<keyword evidence="5 10" id="KW-0949">S-adenosyl-L-methionine</keyword>
<dbReference type="InterPro" id="IPR013785">
    <property type="entry name" value="Aldolase_TIM"/>
</dbReference>
<keyword evidence="10" id="KW-0004">4Fe-4S</keyword>
<comment type="function">
    <text evidence="10">Probably acts as a heme chaperone, transferring heme to an unknown acceptor. Binds one molecule of heme per monomer, possibly covalently. Binds 1 [4Fe-4S] cluster. The cluster is coordinated with 3 cysteines and an exchangeable S-adenosyl-L-methionine.</text>
</comment>
<keyword evidence="9 10" id="KW-0143">Chaperone</keyword>
<keyword evidence="6 10" id="KW-0479">Metal-binding</keyword>
<evidence type="ECO:0000256" key="7">
    <source>
        <dbReference type="ARBA" id="ARBA00023004"/>
    </source>
</evidence>
<comment type="subcellular location">
    <subcellularLocation>
        <location evidence="10">Cytoplasm</location>
    </subcellularLocation>
</comment>
<comment type="caution">
    <text evidence="12">The sequence shown here is derived from an EMBL/GenBank/DDBJ whole genome shotgun (WGS) entry which is preliminary data.</text>
</comment>
<dbReference type="SFLD" id="SFLDG01082">
    <property type="entry name" value="B12-binding_domain_containing"/>
    <property type="match status" value="1"/>
</dbReference>
<dbReference type="SFLD" id="SFLDF00288">
    <property type="entry name" value="HemN-like__clustered_with_nucl"/>
    <property type="match status" value="1"/>
</dbReference>
<dbReference type="InterPro" id="IPR007197">
    <property type="entry name" value="rSAM"/>
</dbReference>
<keyword evidence="4 10" id="KW-0349">Heme</keyword>
<dbReference type="Proteomes" id="UP001481413">
    <property type="component" value="Unassembled WGS sequence"/>
</dbReference>
<name>A0ABP9ZX38_9GAMM</name>
<evidence type="ECO:0000256" key="3">
    <source>
        <dbReference type="ARBA" id="ARBA00017228"/>
    </source>
</evidence>
<dbReference type="InterPro" id="IPR006638">
    <property type="entry name" value="Elp3/MiaA/NifB-like_rSAM"/>
</dbReference>
<dbReference type="SFLD" id="SFLDG01065">
    <property type="entry name" value="anaerobic_coproporphyrinogen-I"/>
    <property type="match status" value="1"/>
</dbReference>
<keyword evidence="7 10" id="KW-0408">Iron</keyword>
<feature type="domain" description="Radical SAM core" evidence="11">
    <location>
        <begin position="1"/>
        <end position="234"/>
    </location>
</feature>
<dbReference type="InterPro" id="IPR058240">
    <property type="entry name" value="rSAM_sf"/>
</dbReference>
<evidence type="ECO:0000256" key="6">
    <source>
        <dbReference type="ARBA" id="ARBA00022723"/>
    </source>
</evidence>
<accession>A0ABP9ZX38</accession>
<keyword evidence="10" id="KW-0963">Cytoplasm</keyword>
<dbReference type="InterPro" id="IPR036388">
    <property type="entry name" value="WH-like_DNA-bd_sf"/>
</dbReference>
<evidence type="ECO:0000256" key="5">
    <source>
        <dbReference type="ARBA" id="ARBA00022691"/>
    </source>
</evidence>
<dbReference type="SFLD" id="SFLDS00029">
    <property type="entry name" value="Radical_SAM"/>
    <property type="match status" value="1"/>
</dbReference>
<dbReference type="NCBIfam" id="TIGR00539">
    <property type="entry name" value="hemN_rel"/>
    <property type="match status" value="1"/>
</dbReference>
<evidence type="ECO:0000256" key="9">
    <source>
        <dbReference type="ARBA" id="ARBA00023186"/>
    </source>
</evidence>
<proteinExistence type="inferred from homology"/>
<dbReference type="Pfam" id="PF06969">
    <property type="entry name" value="HemN_C"/>
    <property type="match status" value="1"/>
</dbReference>
<comment type="cofactor">
    <cofactor evidence="1">
        <name>[4Fe-4S] cluster</name>
        <dbReference type="ChEBI" id="CHEBI:49883"/>
    </cofactor>
</comment>
<evidence type="ECO:0000256" key="8">
    <source>
        <dbReference type="ARBA" id="ARBA00023014"/>
    </source>
</evidence>
<evidence type="ECO:0000256" key="1">
    <source>
        <dbReference type="ARBA" id="ARBA00001966"/>
    </source>
</evidence>
<dbReference type="CDD" id="cd01335">
    <property type="entry name" value="Radical_SAM"/>
    <property type="match status" value="1"/>
</dbReference>
<dbReference type="InterPro" id="IPR010723">
    <property type="entry name" value="HemN_C"/>
</dbReference>
<evidence type="ECO:0000256" key="10">
    <source>
        <dbReference type="RuleBase" id="RU364116"/>
    </source>
</evidence>
<dbReference type="InterPro" id="IPR034505">
    <property type="entry name" value="Coproporphyrinogen-III_oxidase"/>
</dbReference>
<dbReference type="InterPro" id="IPR004559">
    <property type="entry name" value="HemW-like"/>
</dbReference>
<gene>
    <name evidence="12" type="primary">hemW</name>
    <name evidence="12" type="ORF">NBRC116585_08240</name>
</gene>
<reference evidence="12 13" key="1">
    <citation type="submission" date="2024-04" db="EMBL/GenBank/DDBJ databases">
        <title>Draft genome sequence of Thalassolituus maritimus NBRC 116585.</title>
        <authorList>
            <person name="Miyakawa T."/>
            <person name="Kusuya Y."/>
            <person name="Miura T."/>
        </authorList>
    </citation>
    <scope>NUCLEOTIDE SEQUENCE [LARGE SCALE GENOMIC DNA]</scope>
    <source>
        <strain evidence="12 13">5NW40-0001</strain>
    </source>
</reference>
<comment type="similarity">
    <text evidence="2">Belongs to the anaerobic coproporphyrinogen-III oxidase family. HemW subfamily.</text>
</comment>
<evidence type="ECO:0000256" key="2">
    <source>
        <dbReference type="ARBA" id="ARBA00006100"/>
    </source>
</evidence>
<dbReference type="Gene3D" id="1.10.10.10">
    <property type="entry name" value="Winged helix-like DNA-binding domain superfamily/Winged helix DNA-binding domain"/>
    <property type="match status" value="1"/>
</dbReference>
<dbReference type="SFLD" id="SFLDF00562">
    <property type="entry name" value="HemN-like__clustered_with_heat"/>
    <property type="match status" value="1"/>
</dbReference>
<keyword evidence="13" id="KW-1185">Reference proteome</keyword>